<evidence type="ECO:0000256" key="1">
    <source>
        <dbReference type="SAM" id="SignalP"/>
    </source>
</evidence>
<evidence type="ECO:0000313" key="2">
    <source>
        <dbReference type="EMBL" id="KIM34741.1"/>
    </source>
</evidence>
<accession>A0A0C3BTQ4</accession>
<sequence length="95" mass="10494">MKFNAAALVVLATAFFSQALAADAYGHYWYVPVNGDHGTLLTFDLRSTSYTSRTWDAIKTRSAVDPPTIMALEFAFPKPPLAAPRSMSRKHVDCK</sequence>
<dbReference type="Proteomes" id="UP000053424">
    <property type="component" value="Unassembled WGS sequence"/>
</dbReference>
<name>A0A0C3BTQ4_HEBCY</name>
<evidence type="ECO:0000313" key="3">
    <source>
        <dbReference type="Proteomes" id="UP000053424"/>
    </source>
</evidence>
<gene>
    <name evidence="2" type="ORF">M413DRAFT_33057</name>
</gene>
<feature type="signal peptide" evidence="1">
    <location>
        <begin position="1"/>
        <end position="21"/>
    </location>
</feature>
<reference evidence="3" key="2">
    <citation type="submission" date="2015-01" db="EMBL/GenBank/DDBJ databases">
        <title>Evolutionary Origins and Diversification of the Mycorrhizal Mutualists.</title>
        <authorList>
            <consortium name="DOE Joint Genome Institute"/>
            <consortium name="Mycorrhizal Genomics Consortium"/>
            <person name="Kohler A."/>
            <person name="Kuo A."/>
            <person name="Nagy L.G."/>
            <person name="Floudas D."/>
            <person name="Copeland A."/>
            <person name="Barry K.W."/>
            <person name="Cichocki N."/>
            <person name="Veneault-Fourrey C."/>
            <person name="LaButti K."/>
            <person name="Lindquist E.A."/>
            <person name="Lipzen A."/>
            <person name="Lundell T."/>
            <person name="Morin E."/>
            <person name="Murat C."/>
            <person name="Riley R."/>
            <person name="Ohm R."/>
            <person name="Sun H."/>
            <person name="Tunlid A."/>
            <person name="Henrissat B."/>
            <person name="Grigoriev I.V."/>
            <person name="Hibbett D.S."/>
            <person name="Martin F."/>
        </authorList>
    </citation>
    <scope>NUCLEOTIDE SEQUENCE [LARGE SCALE GENOMIC DNA]</scope>
    <source>
        <strain evidence="3">h7</strain>
    </source>
</reference>
<keyword evidence="1" id="KW-0732">Signal</keyword>
<keyword evidence="3" id="KW-1185">Reference proteome</keyword>
<proteinExistence type="predicted"/>
<dbReference type="EMBL" id="KN831862">
    <property type="protein sequence ID" value="KIM34741.1"/>
    <property type="molecule type" value="Genomic_DNA"/>
</dbReference>
<feature type="chain" id="PRO_5002161859" evidence="1">
    <location>
        <begin position="22"/>
        <end position="95"/>
    </location>
</feature>
<dbReference type="HOGENOM" id="CLU_2373045_0_0_1"/>
<dbReference type="AlphaFoldDB" id="A0A0C3BTQ4"/>
<organism evidence="2 3">
    <name type="scientific">Hebeloma cylindrosporum</name>
    <dbReference type="NCBI Taxonomy" id="76867"/>
    <lineage>
        <taxon>Eukaryota</taxon>
        <taxon>Fungi</taxon>
        <taxon>Dikarya</taxon>
        <taxon>Basidiomycota</taxon>
        <taxon>Agaricomycotina</taxon>
        <taxon>Agaricomycetes</taxon>
        <taxon>Agaricomycetidae</taxon>
        <taxon>Agaricales</taxon>
        <taxon>Agaricineae</taxon>
        <taxon>Hymenogastraceae</taxon>
        <taxon>Hebeloma</taxon>
    </lineage>
</organism>
<reference evidence="2 3" key="1">
    <citation type="submission" date="2014-04" db="EMBL/GenBank/DDBJ databases">
        <authorList>
            <consortium name="DOE Joint Genome Institute"/>
            <person name="Kuo A."/>
            <person name="Gay G."/>
            <person name="Dore J."/>
            <person name="Kohler A."/>
            <person name="Nagy L.G."/>
            <person name="Floudas D."/>
            <person name="Copeland A."/>
            <person name="Barry K.W."/>
            <person name="Cichocki N."/>
            <person name="Veneault-Fourrey C."/>
            <person name="LaButti K."/>
            <person name="Lindquist E.A."/>
            <person name="Lipzen A."/>
            <person name="Lundell T."/>
            <person name="Morin E."/>
            <person name="Murat C."/>
            <person name="Sun H."/>
            <person name="Tunlid A."/>
            <person name="Henrissat B."/>
            <person name="Grigoriev I.V."/>
            <person name="Hibbett D.S."/>
            <person name="Martin F."/>
            <person name="Nordberg H.P."/>
            <person name="Cantor M.N."/>
            <person name="Hua S.X."/>
        </authorList>
    </citation>
    <scope>NUCLEOTIDE SEQUENCE [LARGE SCALE GENOMIC DNA]</scope>
    <source>
        <strain evidence="3">h7</strain>
    </source>
</reference>
<protein>
    <submittedName>
        <fullName evidence="2">Uncharacterized protein</fullName>
    </submittedName>
</protein>